<dbReference type="EMBL" id="JBHTIS010003142">
    <property type="protein sequence ID" value="MFD1050853.1"/>
    <property type="molecule type" value="Genomic_DNA"/>
</dbReference>
<protein>
    <submittedName>
        <fullName evidence="1">Uncharacterized protein</fullName>
    </submittedName>
</protein>
<organism evidence="1 2">
    <name type="scientific">Kibdelosporangium lantanae</name>
    <dbReference type="NCBI Taxonomy" id="1497396"/>
    <lineage>
        <taxon>Bacteria</taxon>
        <taxon>Bacillati</taxon>
        <taxon>Actinomycetota</taxon>
        <taxon>Actinomycetes</taxon>
        <taxon>Pseudonocardiales</taxon>
        <taxon>Pseudonocardiaceae</taxon>
        <taxon>Kibdelosporangium</taxon>
    </lineage>
</organism>
<evidence type="ECO:0000313" key="1">
    <source>
        <dbReference type="EMBL" id="MFD1050853.1"/>
    </source>
</evidence>
<accession>A0ABW3MJQ8</accession>
<keyword evidence="2" id="KW-1185">Reference proteome</keyword>
<comment type="caution">
    <text evidence="1">The sequence shown here is derived from an EMBL/GenBank/DDBJ whole genome shotgun (WGS) entry which is preliminary data.</text>
</comment>
<evidence type="ECO:0000313" key="2">
    <source>
        <dbReference type="Proteomes" id="UP001597045"/>
    </source>
</evidence>
<name>A0ABW3MJQ8_9PSEU</name>
<dbReference type="Proteomes" id="UP001597045">
    <property type="component" value="Unassembled WGS sequence"/>
</dbReference>
<gene>
    <name evidence="1" type="ORF">ACFQ1S_37635</name>
</gene>
<reference evidence="2" key="1">
    <citation type="journal article" date="2019" name="Int. J. Syst. Evol. Microbiol.">
        <title>The Global Catalogue of Microorganisms (GCM) 10K type strain sequencing project: providing services to taxonomists for standard genome sequencing and annotation.</title>
        <authorList>
            <consortium name="The Broad Institute Genomics Platform"/>
            <consortium name="The Broad Institute Genome Sequencing Center for Infectious Disease"/>
            <person name="Wu L."/>
            <person name="Ma J."/>
        </authorList>
    </citation>
    <scope>NUCLEOTIDE SEQUENCE [LARGE SCALE GENOMIC DNA]</scope>
    <source>
        <strain evidence="2">JCM 31486</strain>
    </source>
</reference>
<proteinExistence type="predicted"/>
<sequence length="87" mass="9848">MNDEKLALERICTELEVDQGSPEFRKTKADHLVARFRRYRGDSDDDLSAAMRELVEAGPAEPRFEGLLSTVVSGVRHHVQDTVIRPI</sequence>